<evidence type="ECO:0000313" key="1">
    <source>
        <dbReference type="EMBL" id="TEU51812.1"/>
    </source>
</evidence>
<accession>A0AAX2RSL3</accession>
<comment type="caution">
    <text evidence="1">The sequence shown here is derived from an EMBL/GenBank/DDBJ whole genome shotgun (WGS) entry which is preliminary data.</text>
</comment>
<dbReference type="RefSeq" id="WP_134256601.1">
    <property type="nucleotide sequence ID" value="NZ_JAYNDD010000007.1"/>
</dbReference>
<evidence type="ECO:0000313" key="2">
    <source>
        <dbReference type="Proteomes" id="UP000298234"/>
    </source>
</evidence>
<dbReference type="EMBL" id="SNSQ01000006">
    <property type="protein sequence ID" value="TEU51812.1"/>
    <property type="molecule type" value="Genomic_DNA"/>
</dbReference>
<organism evidence="1 2">
    <name type="scientific">Burkholderia cepacia</name>
    <name type="common">Pseudomonas cepacia</name>
    <dbReference type="NCBI Taxonomy" id="292"/>
    <lineage>
        <taxon>Bacteria</taxon>
        <taxon>Pseudomonadati</taxon>
        <taxon>Pseudomonadota</taxon>
        <taxon>Betaproteobacteria</taxon>
        <taxon>Burkholderiales</taxon>
        <taxon>Burkholderiaceae</taxon>
        <taxon>Burkholderia</taxon>
        <taxon>Burkholderia cepacia complex</taxon>
    </lineage>
</organism>
<gene>
    <name evidence="1" type="ORF">E3D37_06910</name>
</gene>
<reference evidence="1 2" key="1">
    <citation type="submission" date="2019-03" db="EMBL/GenBank/DDBJ databases">
        <title>Burkholderia cepacia outbreak.</title>
        <authorList>
            <person name="Farzana R."/>
            <person name="Walsh T.R."/>
        </authorList>
    </citation>
    <scope>NUCLEOTIDE SEQUENCE [LARGE SCALE GENOMIC DNA]</scope>
    <source>
        <strain evidence="2">d13</strain>
    </source>
</reference>
<dbReference type="Proteomes" id="UP000298234">
    <property type="component" value="Unassembled WGS sequence"/>
</dbReference>
<name>A0AAX2RSL3_BURCE</name>
<dbReference type="AlphaFoldDB" id="A0AAX2RSL3"/>
<sequence>MEFFEIYVGRRGKIIFLRLFTCFYKALFKWAVFFVREFEMDAIWLRIRLNEILANPASIDLTRTTHPRRRTRRRVRVASAIRGVELPRAEATRDQEFLDGDVGATSARGATSGHAQPGEHCPASPVRFLVAVISLLVPPVRNRMDQIDGYALVVSEAMVLTTCDPGPRIFRLGDHAISATSRKTGHHPSVPCLAGARRQHLAMPGRHAASAAGAV</sequence>
<proteinExistence type="predicted"/>
<protein>
    <submittedName>
        <fullName evidence="1">Uncharacterized protein</fullName>
    </submittedName>
</protein>